<dbReference type="InterPro" id="IPR020946">
    <property type="entry name" value="Flavin_mOase-like"/>
</dbReference>
<dbReference type="GO" id="GO:0050660">
    <property type="term" value="F:flavin adenine dinucleotide binding"/>
    <property type="evidence" value="ECO:0007669"/>
    <property type="project" value="InterPro"/>
</dbReference>
<dbReference type="Gene3D" id="3.50.50.60">
    <property type="entry name" value="FAD/NAD(P)-binding domain"/>
    <property type="match status" value="1"/>
</dbReference>
<dbReference type="Pfam" id="PF00743">
    <property type="entry name" value="FMO-like"/>
    <property type="match status" value="1"/>
</dbReference>
<dbReference type="PRINTS" id="PR00419">
    <property type="entry name" value="ADXRDTASE"/>
</dbReference>
<sequence length="543" mass="60562">MRVAVIGGGPSDLVTLKLFEAEGSVGGTFKHRAYEDAELVSSRQLTTFSDYRYSAESPDFLSAEAYCTYLEGYCKRFGLWPHIHLRTSVTSIQREQKGGHIIHYVKGGQAAEWHCDAVAICSGLHVTPNIPNIQGLDVVPTVMHSSQFKEKAQFGSGKDVLIAGSGETGMDLAYMAVNSDTRSVTLCHRDGFLCAPKRAPEPSWFGMKPTTTPQGNVPYDVGVASLFDTAYVHPLLRDSFLTWWYYDQFAKYTTWLVSGTKAGLDQWIGEISPERFHASKLFFNKSSKAMPYISAQYHHALPKSQSSTPKGRTINLAPWPQHISEKGVVRFVENGRPEAELMKKTVCKPDVLILATGYTQTFNFLDDTYPKLKDATIRNIWKPSDSSVAFIGFVRPSFGAIPPLAELQSQVCILNLLNRLPAPLKSEDHYKLHPLPSSRIQYGVDHESYAYQLALHMGSTPSFTDVASKGWKLTSCWALSANKVMETEIWATSTRRRGIFGHLTLSVMPIVLFETLSAILWVFTAVYEAVKYVWKLLTMGQDS</sequence>
<dbReference type="GO" id="GO:0004499">
    <property type="term" value="F:N,N-dimethylaniline monooxygenase activity"/>
    <property type="evidence" value="ECO:0007669"/>
    <property type="project" value="InterPro"/>
</dbReference>
<evidence type="ECO:0000256" key="3">
    <source>
        <dbReference type="ARBA" id="ARBA00022827"/>
    </source>
</evidence>
<keyword evidence="5" id="KW-0812">Transmembrane</keyword>
<keyword evidence="5" id="KW-1133">Transmembrane helix</keyword>
<proteinExistence type="inferred from homology"/>
<keyword evidence="3" id="KW-0274">FAD</keyword>
<name>A0A8H7T5R1_9HELO</name>
<dbReference type="OrthoDB" id="66881at2759"/>
<dbReference type="InterPro" id="IPR050346">
    <property type="entry name" value="FMO-like"/>
</dbReference>
<keyword evidence="5" id="KW-0472">Membrane</keyword>
<comment type="caution">
    <text evidence="6">The sequence shown here is derived from an EMBL/GenBank/DDBJ whole genome shotgun (WGS) entry which is preliminary data.</text>
</comment>
<comment type="similarity">
    <text evidence="1">Belongs to the FMO family.</text>
</comment>
<reference evidence="6" key="1">
    <citation type="submission" date="2021-02" db="EMBL/GenBank/DDBJ databases">
        <title>Genome sequence Cadophora malorum strain M34.</title>
        <authorList>
            <person name="Stefanovic E."/>
            <person name="Vu D."/>
            <person name="Scully C."/>
            <person name="Dijksterhuis J."/>
            <person name="Roader J."/>
            <person name="Houbraken J."/>
        </authorList>
    </citation>
    <scope>NUCLEOTIDE SEQUENCE</scope>
    <source>
        <strain evidence="6">M34</strain>
    </source>
</reference>
<dbReference type="InterPro" id="IPR036188">
    <property type="entry name" value="FAD/NAD-bd_sf"/>
</dbReference>
<evidence type="ECO:0000256" key="4">
    <source>
        <dbReference type="ARBA" id="ARBA00023002"/>
    </source>
</evidence>
<dbReference type="AlphaFoldDB" id="A0A8H7T5R1"/>
<evidence type="ECO:0008006" key="8">
    <source>
        <dbReference type="Google" id="ProtNLM"/>
    </source>
</evidence>
<keyword evidence="2" id="KW-0285">Flavoprotein</keyword>
<dbReference type="GO" id="GO:0050661">
    <property type="term" value="F:NADP binding"/>
    <property type="evidence" value="ECO:0007669"/>
    <property type="project" value="InterPro"/>
</dbReference>
<accession>A0A8H7T5R1</accession>
<dbReference type="PANTHER" id="PTHR23023">
    <property type="entry name" value="DIMETHYLANILINE MONOOXYGENASE"/>
    <property type="match status" value="1"/>
</dbReference>
<evidence type="ECO:0000313" key="7">
    <source>
        <dbReference type="Proteomes" id="UP000664132"/>
    </source>
</evidence>
<dbReference type="SUPFAM" id="SSF51735">
    <property type="entry name" value="NAD(P)-binding Rossmann-fold domains"/>
    <property type="match status" value="1"/>
</dbReference>
<dbReference type="SUPFAM" id="SSF51905">
    <property type="entry name" value="FAD/NAD(P)-binding domain"/>
    <property type="match status" value="1"/>
</dbReference>
<gene>
    <name evidence="6" type="ORF">IFR04_013875</name>
</gene>
<protein>
    <recommendedName>
        <fullName evidence="8">FAD/NAD(P)-binding domain-containing protein</fullName>
    </recommendedName>
</protein>
<keyword evidence="7" id="KW-1185">Reference proteome</keyword>
<keyword evidence="4" id="KW-0560">Oxidoreductase</keyword>
<dbReference type="EMBL" id="JAFJYH010000340">
    <property type="protein sequence ID" value="KAG4412985.1"/>
    <property type="molecule type" value="Genomic_DNA"/>
</dbReference>
<organism evidence="6 7">
    <name type="scientific">Cadophora malorum</name>
    <dbReference type="NCBI Taxonomy" id="108018"/>
    <lineage>
        <taxon>Eukaryota</taxon>
        <taxon>Fungi</taxon>
        <taxon>Dikarya</taxon>
        <taxon>Ascomycota</taxon>
        <taxon>Pezizomycotina</taxon>
        <taxon>Leotiomycetes</taxon>
        <taxon>Helotiales</taxon>
        <taxon>Ploettnerulaceae</taxon>
        <taxon>Cadophora</taxon>
    </lineage>
</organism>
<dbReference type="Proteomes" id="UP000664132">
    <property type="component" value="Unassembled WGS sequence"/>
</dbReference>
<evidence type="ECO:0000256" key="5">
    <source>
        <dbReference type="SAM" id="Phobius"/>
    </source>
</evidence>
<evidence type="ECO:0000313" key="6">
    <source>
        <dbReference type="EMBL" id="KAG4412985.1"/>
    </source>
</evidence>
<evidence type="ECO:0000256" key="2">
    <source>
        <dbReference type="ARBA" id="ARBA00022630"/>
    </source>
</evidence>
<evidence type="ECO:0000256" key="1">
    <source>
        <dbReference type="ARBA" id="ARBA00009183"/>
    </source>
</evidence>
<dbReference type="InterPro" id="IPR036291">
    <property type="entry name" value="NAD(P)-bd_dom_sf"/>
</dbReference>
<feature type="transmembrane region" description="Helical" evidence="5">
    <location>
        <begin position="503"/>
        <end position="527"/>
    </location>
</feature>